<evidence type="ECO:0000256" key="1">
    <source>
        <dbReference type="SAM" id="SignalP"/>
    </source>
</evidence>
<protein>
    <submittedName>
        <fullName evidence="3">Uncharacterized protein</fullName>
    </submittedName>
</protein>
<dbReference type="RefSeq" id="WP_286685289.1">
    <property type="nucleotide sequence ID" value="NZ_CAUWBX010000001.1"/>
</dbReference>
<reference evidence="3" key="2">
    <citation type="submission" date="2023-08" db="EMBL/GenBank/DDBJ databases">
        <title>Identification and characterization of horizontal gene transfer across gut microbiota members of farm animals based on homology search.</title>
        <authorList>
            <person name="Schwarzerova J."/>
            <person name="Nykrynova M."/>
            <person name="Jureckova K."/>
            <person name="Cejkova D."/>
            <person name="Rychlik I."/>
        </authorList>
    </citation>
    <scope>NUCLEOTIDE SEQUENCE</scope>
    <source>
        <strain evidence="3">ET15</strain>
        <strain evidence="2">ET37</strain>
    </source>
</reference>
<comment type="caution">
    <text evidence="3">The sequence shown here is derived from an EMBL/GenBank/DDBJ whole genome shotgun (WGS) entry which is preliminary data.</text>
</comment>
<keyword evidence="4" id="KW-1185">Reference proteome</keyword>
<dbReference type="AlphaFoldDB" id="A0AAW7JP72"/>
<evidence type="ECO:0000313" key="2">
    <source>
        <dbReference type="EMBL" id="MDN0023729.1"/>
    </source>
</evidence>
<organism evidence="3 5">
    <name type="scientific">Leyella lascolaii</name>
    <dbReference type="NCBI Taxonomy" id="1776379"/>
    <lineage>
        <taxon>Bacteria</taxon>
        <taxon>Pseudomonadati</taxon>
        <taxon>Bacteroidota</taxon>
        <taxon>Bacteroidia</taxon>
        <taxon>Bacteroidales</taxon>
        <taxon>Prevotellaceae</taxon>
        <taxon>Leyella</taxon>
    </lineage>
</organism>
<keyword evidence="1" id="KW-0732">Signal</keyword>
<dbReference type="Proteomes" id="UP001168478">
    <property type="component" value="Unassembled WGS sequence"/>
</dbReference>
<dbReference type="EMBL" id="JAUEIE010000017">
    <property type="protein sequence ID" value="MDN0023729.1"/>
    <property type="molecule type" value="Genomic_DNA"/>
</dbReference>
<evidence type="ECO:0000313" key="3">
    <source>
        <dbReference type="EMBL" id="MDN0026053.1"/>
    </source>
</evidence>
<name>A0AAW7JP72_9BACT</name>
<proteinExistence type="predicted"/>
<gene>
    <name evidence="2" type="ORF">QVN81_11995</name>
    <name evidence="3" type="ORF">QVN84_11055</name>
</gene>
<evidence type="ECO:0000313" key="5">
    <source>
        <dbReference type="Proteomes" id="UP001168478"/>
    </source>
</evidence>
<accession>A0AAW7JP72</accession>
<feature type="signal peptide" evidence="1">
    <location>
        <begin position="1"/>
        <end position="19"/>
    </location>
</feature>
<reference evidence="3" key="1">
    <citation type="submission" date="2023-06" db="EMBL/GenBank/DDBJ databases">
        <authorList>
            <person name="Zeman M."/>
            <person name="Kubasova T."/>
            <person name="Jahodarova E."/>
            <person name="Nykrynova M."/>
            <person name="Rychlik I."/>
        </authorList>
    </citation>
    <scope>NUCLEOTIDE SEQUENCE</scope>
    <source>
        <strain evidence="3">ET15</strain>
        <strain evidence="2">ET37</strain>
    </source>
</reference>
<dbReference type="Proteomes" id="UP001167831">
    <property type="component" value="Unassembled WGS sequence"/>
</dbReference>
<evidence type="ECO:0000313" key="4">
    <source>
        <dbReference type="Proteomes" id="UP001167831"/>
    </source>
</evidence>
<feature type="chain" id="PRO_5043644849" evidence="1">
    <location>
        <begin position="20"/>
        <end position="139"/>
    </location>
</feature>
<sequence>MKRISILAIMSALAMNVFSQNDSIFKCNLYNEEYNVYMKINLYDNNITAPRQEIFGELPGFFGQDNDSRVWLITDAKIVNSNTAKLSIVNDYGSEDLTATLTLDKEGNYILKQVDGSRIKIVEKRKWVKIPTEIKFKKK</sequence>
<dbReference type="EMBL" id="JAUEIF010000011">
    <property type="protein sequence ID" value="MDN0026053.1"/>
    <property type="molecule type" value="Genomic_DNA"/>
</dbReference>